<proteinExistence type="predicted"/>
<dbReference type="AlphaFoldDB" id="A0A1G1YN43"/>
<evidence type="ECO:0000313" key="2">
    <source>
        <dbReference type="Proteomes" id="UP000178122"/>
    </source>
</evidence>
<dbReference type="EMBL" id="MHIN01000040">
    <property type="protein sequence ID" value="OGY53782.1"/>
    <property type="molecule type" value="Genomic_DNA"/>
</dbReference>
<organism evidence="1 2">
    <name type="scientific">Candidatus Buchananbacteria bacterium RIFCSPLOWO2_01_FULL_40_23b</name>
    <dbReference type="NCBI Taxonomy" id="1797544"/>
    <lineage>
        <taxon>Bacteria</taxon>
        <taxon>Candidatus Buchananiibacteriota</taxon>
    </lineage>
</organism>
<sequence length="136" mass="15680">MKNDLTTIVFNTKGLREEGDYKVGRGNAINYWERKGDRLISVFSLWDKYVESVRKEEDKFSVVLREGFDADIHNYGDGCGSLYVGKPVRVEIPLPFGFEKLSFALPFMHAKEYCTEIKYLDYVKKGEKVVYSNGSK</sequence>
<accession>A0A1G1YN43</accession>
<comment type="caution">
    <text evidence="1">The sequence shown here is derived from an EMBL/GenBank/DDBJ whole genome shotgun (WGS) entry which is preliminary data.</text>
</comment>
<gene>
    <name evidence="1" type="ORF">A2912_03895</name>
</gene>
<evidence type="ECO:0000313" key="1">
    <source>
        <dbReference type="EMBL" id="OGY53782.1"/>
    </source>
</evidence>
<reference evidence="1 2" key="1">
    <citation type="journal article" date="2016" name="Nat. Commun.">
        <title>Thousands of microbial genomes shed light on interconnected biogeochemical processes in an aquifer system.</title>
        <authorList>
            <person name="Anantharaman K."/>
            <person name="Brown C.T."/>
            <person name="Hug L.A."/>
            <person name="Sharon I."/>
            <person name="Castelle C.J."/>
            <person name="Probst A.J."/>
            <person name="Thomas B.C."/>
            <person name="Singh A."/>
            <person name="Wilkins M.J."/>
            <person name="Karaoz U."/>
            <person name="Brodie E.L."/>
            <person name="Williams K.H."/>
            <person name="Hubbard S.S."/>
            <person name="Banfield J.F."/>
        </authorList>
    </citation>
    <scope>NUCLEOTIDE SEQUENCE [LARGE SCALE GENOMIC DNA]</scope>
</reference>
<protein>
    <submittedName>
        <fullName evidence="1">Uncharacterized protein</fullName>
    </submittedName>
</protein>
<name>A0A1G1YN43_9BACT</name>
<dbReference type="Proteomes" id="UP000178122">
    <property type="component" value="Unassembled WGS sequence"/>
</dbReference>